<sequence>MRTLLGKTSNDFSRVAPAYVFRYLYSLEVIDLLRTARGAPSGTFADIGAGTGTLTNMIAWAGWRGLAVEPSNEMRDVGTKAVGAAQDVSWQAGTAEATGLPDASIDWTWMGDAFHWTDHKCALREIRRILKPGGQFTAIWCLRDLANDAFQREVDGIVRSMIPGIRRVYEDIEELFPRLPQILTLNTSLSRCIHVEGWHSELTTREQYLNMFRLSFDIQSQAGPERWTNIIGAIDELIGDRRSLNLSYNTHSWTVEAV</sequence>
<dbReference type="GO" id="GO:0032259">
    <property type="term" value="P:methylation"/>
    <property type="evidence" value="ECO:0007669"/>
    <property type="project" value="UniProtKB-KW"/>
</dbReference>
<proteinExistence type="inferred from homology"/>
<dbReference type="PANTHER" id="PTHR44942">
    <property type="entry name" value="METHYLTRANSF_11 DOMAIN-CONTAINING PROTEIN"/>
    <property type="match status" value="1"/>
</dbReference>
<dbReference type="AlphaFoldDB" id="A0A562MH03"/>
<dbReference type="Pfam" id="PF08241">
    <property type="entry name" value="Methyltransf_11"/>
    <property type="match status" value="1"/>
</dbReference>
<feature type="domain" description="Methyltransferase type 11" evidence="4">
    <location>
        <begin position="46"/>
        <end position="136"/>
    </location>
</feature>
<reference evidence="5 6" key="1">
    <citation type="journal article" date="2015" name="Stand. Genomic Sci.">
        <title>Genomic Encyclopedia of Bacterial and Archaeal Type Strains, Phase III: the genomes of soil and plant-associated and newly described type strains.</title>
        <authorList>
            <person name="Whitman W.B."/>
            <person name="Woyke T."/>
            <person name="Klenk H.P."/>
            <person name="Zhou Y."/>
            <person name="Lilburn T.G."/>
            <person name="Beck B.J."/>
            <person name="De Vos P."/>
            <person name="Vandamme P."/>
            <person name="Eisen J.A."/>
            <person name="Garrity G."/>
            <person name="Hugenholtz P."/>
            <person name="Kyrpides N.C."/>
        </authorList>
    </citation>
    <scope>NUCLEOTIDE SEQUENCE [LARGE SCALE GENOMIC DNA]</scope>
    <source>
        <strain evidence="5 6">CGMCC 1.2546</strain>
    </source>
</reference>
<dbReference type="InterPro" id="IPR013216">
    <property type="entry name" value="Methyltransf_11"/>
</dbReference>
<protein>
    <submittedName>
        <fullName evidence="5">Ubiquinone/menaquinone biosynthesis C-methylase UbiE</fullName>
    </submittedName>
</protein>
<evidence type="ECO:0000313" key="5">
    <source>
        <dbReference type="EMBL" id="TWI19170.1"/>
    </source>
</evidence>
<evidence type="ECO:0000256" key="2">
    <source>
        <dbReference type="ARBA" id="ARBA00022603"/>
    </source>
</evidence>
<gene>
    <name evidence="5" type="ORF">IQ26_07176</name>
</gene>
<dbReference type="EMBL" id="VLKT01000086">
    <property type="protein sequence ID" value="TWI19170.1"/>
    <property type="molecule type" value="Genomic_DNA"/>
</dbReference>
<keyword evidence="2 5" id="KW-0489">Methyltransferase</keyword>
<dbReference type="RefSeq" id="WP_145723126.1">
    <property type="nucleotide sequence ID" value="NZ_BSPF01000038.1"/>
</dbReference>
<keyword evidence="6" id="KW-1185">Reference proteome</keyword>
<accession>A0A562MH03</accession>
<evidence type="ECO:0000259" key="4">
    <source>
        <dbReference type="Pfam" id="PF08241"/>
    </source>
</evidence>
<dbReference type="SUPFAM" id="SSF53335">
    <property type="entry name" value="S-adenosyl-L-methionine-dependent methyltransferases"/>
    <property type="match status" value="1"/>
</dbReference>
<keyword evidence="5" id="KW-0830">Ubiquinone</keyword>
<dbReference type="GO" id="GO:0008757">
    <property type="term" value="F:S-adenosylmethionine-dependent methyltransferase activity"/>
    <property type="evidence" value="ECO:0007669"/>
    <property type="project" value="InterPro"/>
</dbReference>
<dbReference type="OrthoDB" id="9797252at2"/>
<name>A0A562MH03_9HYPH</name>
<keyword evidence="3" id="KW-0808">Transferase</keyword>
<evidence type="ECO:0000313" key="6">
    <source>
        <dbReference type="Proteomes" id="UP000317122"/>
    </source>
</evidence>
<dbReference type="InterPro" id="IPR029063">
    <property type="entry name" value="SAM-dependent_MTases_sf"/>
</dbReference>
<comment type="caution">
    <text evidence="5">The sequence shown here is derived from an EMBL/GenBank/DDBJ whole genome shotgun (WGS) entry which is preliminary data.</text>
</comment>
<organism evidence="5 6">
    <name type="scientific">Mesorhizobium tianshanense</name>
    <dbReference type="NCBI Taxonomy" id="39844"/>
    <lineage>
        <taxon>Bacteria</taxon>
        <taxon>Pseudomonadati</taxon>
        <taxon>Pseudomonadota</taxon>
        <taxon>Alphaproteobacteria</taxon>
        <taxon>Hyphomicrobiales</taxon>
        <taxon>Phyllobacteriaceae</taxon>
        <taxon>Mesorhizobium</taxon>
    </lineage>
</organism>
<dbReference type="Gene3D" id="3.40.50.150">
    <property type="entry name" value="Vaccinia Virus protein VP39"/>
    <property type="match status" value="1"/>
</dbReference>
<dbReference type="InterPro" id="IPR051052">
    <property type="entry name" value="Diverse_substrate_MTase"/>
</dbReference>
<dbReference type="Proteomes" id="UP000317122">
    <property type="component" value="Unassembled WGS sequence"/>
</dbReference>
<comment type="similarity">
    <text evidence="1">Belongs to the methyltransferase superfamily.</text>
</comment>
<dbReference type="PANTHER" id="PTHR44942:SF4">
    <property type="entry name" value="METHYLTRANSFERASE TYPE 11 DOMAIN-CONTAINING PROTEIN"/>
    <property type="match status" value="1"/>
</dbReference>
<evidence type="ECO:0000256" key="1">
    <source>
        <dbReference type="ARBA" id="ARBA00008361"/>
    </source>
</evidence>
<evidence type="ECO:0000256" key="3">
    <source>
        <dbReference type="ARBA" id="ARBA00022679"/>
    </source>
</evidence>
<dbReference type="CDD" id="cd02440">
    <property type="entry name" value="AdoMet_MTases"/>
    <property type="match status" value="1"/>
</dbReference>